<comment type="caution">
    <text evidence="1">The sequence shown here is derived from an EMBL/GenBank/DDBJ whole genome shotgun (WGS) entry which is preliminary data.</text>
</comment>
<evidence type="ECO:0000313" key="1">
    <source>
        <dbReference type="EMBL" id="KNE88751.1"/>
    </source>
</evidence>
<accession>A0A0L0UP87</accession>
<dbReference type="Proteomes" id="UP000054564">
    <property type="component" value="Unassembled WGS sequence"/>
</dbReference>
<feature type="non-terminal residue" evidence="1">
    <location>
        <position position="80"/>
    </location>
</feature>
<sequence length="80" mass="9027">MADFGTLDSKHQRDLVILGFANLASKYHQVIGQKPALKTPDSESRAPIKLIDSKKDSLNRLYTHLLPSARQQIERLSELL</sequence>
<protein>
    <submittedName>
        <fullName evidence="1">Uncharacterized protein</fullName>
    </submittedName>
</protein>
<name>A0A0L0UP87_9BASI</name>
<dbReference type="EMBL" id="AJIL01000968">
    <property type="protein sequence ID" value="KNE88751.1"/>
    <property type="molecule type" value="Genomic_DNA"/>
</dbReference>
<gene>
    <name evidence="1" type="ORF">PSTG_17831</name>
</gene>
<proteinExistence type="predicted"/>
<keyword evidence="2" id="KW-1185">Reference proteome</keyword>
<reference evidence="2" key="1">
    <citation type="submission" date="2014-03" db="EMBL/GenBank/DDBJ databases">
        <title>The Genome Sequence of Puccinia striiformis f. sp. tritici PST-78.</title>
        <authorList>
            <consortium name="The Broad Institute Genome Sequencing Platform"/>
            <person name="Cuomo C."/>
            <person name="Hulbert S."/>
            <person name="Chen X."/>
            <person name="Walker B."/>
            <person name="Young S.K."/>
            <person name="Zeng Q."/>
            <person name="Gargeya S."/>
            <person name="Fitzgerald M."/>
            <person name="Haas B."/>
            <person name="Abouelleil A."/>
            <person name="Alvarado L."/>
            <person name="Arachchi H.M."/>
            <person name="Berlin A.M."/>
            <person name="Chapman S.B."/>
            <person name="Goldberg J."/>
            <person name="Griggs A."/>
            <person name="Gujja S."/>
            <person name="Hansen M."/>
            <person name="Howarth C."/>
            <person name="Imamovic A."/>
            <person name="Larimer J."/>
            <person name="McCowan C."/>
            <person name="Montmayeur A."/>
            <person name="Murphy C."/>
            <person name="Neiman D."/>
            <person name="Pearson M."/>
            <person name="Priest M."/>
            <person name="Roberts A."/>
            <person name="Saif S."/>
            <person name="Shea T."/>
            <person name="Sisk P."/>
            <person name="Sykes S."/>
            <person name="Wortman J."/>
            <person name="Nusbaum C."/>
            <person name="Birren B."/>
        </authorList>
    </citation>
    <scope>NUCLEOTIDE SEQUENCE [LARGE SCALE GENOMIC DNA]</scope>
    <source>
        <strain evidence="2">race PST-78</strain>
    </source>
</reference>
<dbReference type="AlphaFoldDB" id="A0A0L0UP87"/>
<evidence type="ECO:0000313" key="2">
    <source>
        <dbReference type="Proteomes" id="UP000054564"/>
    </source>
</evidence>
<organism evidence="1 2">
    <name type="scientific">Puccinia striiformis f. sp. tritici PST-78</name>
    <dbReference type="NCBI Taxonomy" id="1165861"/>
    <lineage>
        <taxon>Eukaryota</taxon>
        <taxon>Fungi</taxon>
        <taxon>Dikarya</taxon>
        <taxon>Basidiomycota</taxon>
        <taxon>Pucciniomycotina</taxon>
        <taxon>Pucciniomycetes</taxon>
        <taxon>Pucciniales</taxon>
        <taxon>Pucciniaceae</taxon>
        <taxon>Puccinia</taxon>
    </lineage>
</organism>